<dbReference type="RefSeq" id="WP_142813060.1">
    <property type="nucleotide sequence ID" value="NZ_CP036282.1"/>
</dbReference>
<keyword evidence="2" id="KW-1185">Reference proteome</keyword>
<organism evidence="1 2">
    <name type="scientific">Rhodoferax aquaticus</name>
    <dbReference type="NCBI Taxonomy" id="2527691"/>
    <lineage>
        <taxon>Bacteria</taxon>
        <taxon>Pseudomonadati</taxon>
        <taxon>Pseudomonadota</taxon>
        <taxon>Betaproteobacteria</taxon>
        <taxon>Burkholderiales</taxon>
        <taxon>Comamonadaceae</taxon>
        <taxon>Rhodoferax</taxon>
    </lineage>
</organism>
<proteinExistence type="predicted"/>
<name>A0A515ETF1_9BURK</name>
<dbReference type="AlphaFoldDB" id="A0A515ETF1"/>
<reference evidence="2" key="1">
    <citation type="submission" date="2019-02" db="EMBL/GenBank/DDBJ databases">
        <title>Complete genome sequence of Rhodoferax sp. Gr-4.</title>
        <authorList>
            <person name="Jin L."/>
        </authorList>
    </citation>
    <scope>NUCLEOTIDE SEQUENCE [LARGE SCALE GENOMIC DNA]</scope>
    <source>
        <strain evidence="2">Gr-4</strain>
    </source>
</reference>
<sequence>MSAPDNNTTVLVELGQVKGQLSALTDLIRQNHTATQTRIEDLSKSVGVRFDGIEKRLATLEQNERGTAMRAAGTGALSGAIVAAGIAAMKYLGH</sequence>
<gene>
    <name evidence="1" type="ORF">EXZ61_17960</name>
</gene>
<dbReference type="KEGG" id="rhg:EXZ61_17960"/>
<dbReference type="Proteomes" id="UP000317365">
    <property type="component" value="Chromosome"/>
</dbReference>
<reference evidence="2" key="2">
    <citation type="journal article" date="2020" name="Int. J. Syst. Evol. Microbiol.">
        <title>Genomic insights into a novel species Rhodoferax aquaticus sp. nov., isolated from freshwater.</title>
        <authorList>
            <person name="Li T."/>
            <person name="Zhuo Y."/>
            <person name="Jin C.Z."/>
            <person name="Wu X."/>
            <person name="Ko S.R."/>
            <person name="Jin F.J."/>
            <person name="Ahn C.Y."/>
            <person name="Oh H.M."/>
            <person name="Lee H.G."/>
            <person name="Jin L."/>
        </authorList>
    </citation>
    <scope>NUCLEOTIDE SEQUENCE [LARGE SCALE GENOMIC DNA]</scope>
    <source>
        <strain evidence="2">Gr-4</strain>
    </source>
</reference>
<evidence type="ECO:0000313" key="2">
    <source>
        <dbReference type="Proteomes" id="UP000317365"/>
    </source>
</evidence>
<protein>
    <submittedName>
        <fullName evidence="1">Uncharacterized protein</fullName>
    </submittedName>
</protein>
<evidence type="ECO:0000313" key="1">
    <source>
        <dbReference type="EMBL" id="QDL55908.1"/>
    </source>
</evidence>
<accession>A0A515ETF1</accession>
<dbReference type="EMBL" id="CP036282">
    <property type="protein sequence ID" value="QDL55908.1"/>
    <property type="molecule type" value="Genomic_DNA"/>
</dbReference>